<protein>
    <recommendedName>
        <fullName evidence="11">AAA family ATPase</fullName>
    </recommendedName>
</protein>
<name>A0A7W9GMW9_9ACTN</name>
<dbReference type="SUPFAM" id="SSF52540">
    <property type="entry name" value="P-loop containing nucleoside triphosphate hydrolases"/>
    <property type="match status" value="1"/>
</dbReference>
<dbReference type="InterPro" id="IPR027417">
    <property type="entry name" value="P-loop_NTPase"/>
</dbReference>
<gene>
    <name evidence="9" type="ORF">HD601_001046</name>
</gene>
<dbReference type="InterPro" id="IPR041679">
    <property type="entry name" value="DNA2/NAM7-like_C"/>
</dbReference>
<dbReference type="Proteomes" id="UP000542813">
    <property type="component" value="Unassembled WGS sequence"/>
</dbReference>
<evidence type="ECO:0000259" key="7">
    <source>
        <dbReference type="Pfam" id="PF13086"/>
    </source>
</evidence>
<accession>A0A7W9GMW9</accession>
<keyword evidence="4" id="KW-0347">Helicase</keyword>
<dbReference type="Gene3D" id="3.40.50.300">
    <property type="entry name" value="P-loop containing nucleotide triphosphate hydrolases"/>
    <property type="match status" value="2"/>
</dbReference>
<dbReference type="GO" id="GO:0043139">
    <property type="term" value="F:5'-3' DNA helicase activity"/>
    <property type="evidence" value="ECO:0007669"/>
    <property type="project" value="TreeGrafter"/>
</dbReference>
<dbReference type="RefSeq" id="WP_184819941.1">
    <property type="nucleotide sequence ID" value="NZ_JACHMM010000001.1"/>
</dbReference>
<dbReference type="Pfam" id="PF13087">
    <property type="entry name" value="AAA_12"/>
    <property type="match status" value="1"/>
</dbReference>
<dbReference type="GO" id="GO:0016787">
    <property type="term" value="F:hydrolase activity"/>
    <property type="evidence" value="ECO:0007669"/>
    <property type="project" value="UniProtKB-KW"/>
</dbReference>
<dbReference type="EMBL" id="JACHMM010000001">
    <property type="protein sequence ID" value="MBB5786471.1"/>
    <property type="molecule type" value="Genomic_DNA"/>
</dbReference>
<dbReference type="NCBIfam" id="NF047832">
    <property type="entry name" value="caspase_w_EACC1"/>
    <property type="match status" value="1"/>
</dbReference>
<keyword evidence="10" id="KW-1185">Reference proteome</keyword>
<feature type="domain" description="DNA2/NAM7 helicase helicase" evidence="7">
    <location>
        <begin position="618"/>
        <end position="977"/>
    </location>
</feature>
<feature type="domain" description="DNA2/NAM7 helicase-like C-terminal" evidence="8">
    <location>
        <begin position="1024"/>
        <end position="1198"/>
    </location>
</feature>
<dbReference type="InterPro" id="IPR041677">
    <property type="entry name" value="DNA2/NAM7_AAA_11"/>
</dbReference>
<evidence type="ECO:0000256" key="2">
    <source>
        <dbReference type="ARBA" id="ARBA00022741"/>
    </source>
</evidence>
<evidence type="ECO:0000256" key="5">
    <source>
        <dbReference type="ARBA" id="ARBA00022840"/>
    </source>
</evidence>
<reference evidence="9 10" key="1">
    <citation type="submission" date="2020-08" db="EMBL/GenBank/DDBJ databases">
        <title>Sequencing the genomes of 1000 actinobacteria strains.</title>
        <authorList>
            <person name="Klenk H.-P."/>
        </authorList>
    </citation>
    <scope>NUCLEOTIDE SEQUENCE [LARGE SCALE GENOMIC DNA]</scope>
    <source>
        <strain evidence="9 10">DSM 102122</strain>
    </source>
</reference>
<dbReference type="CDD" id="cd18808">
    <property type="entry name" value="SF1_C_Upf1"/>
    <property type="match status" value="1"/>
</dbReference>
<organism evidence="9 10">
    <name type="scientific">Jiangella mangrovi</name>
    <dbReference type="NCBI Taxonomy" id="1524084"/>
    <lineage>
        <taxon>Bacteria</taxon>
        <taxon>Bacillati</taxon>
        <taxon>Actinomycetota</taxon>
        <taxon>Actinomycetes</taxon>
        <taxon>Jiangellales</taxon>
        <taxon>Jiangellaceae</taxon>
        <taxon>Jiangella</taxon>
    </lineage>
</organism>
<evidence type="ECO:0000313" key="10">
    <source>
        <dbReference type="Proteomes" id="UP000542813"/>
    </source>
</evidence>
<keyword evidence="2" id="KW-0547">Nucleotide-binding</keyword>
<feature type="compositionally biased region" description="Low complexity" evidence="6">
    <location>
        <begin position="334"/>
        <end position="347"/>
    </location>
</feature>
<evidence type="ECO:0000256" key="1">
    <source>
        <dbReference type="ARBA" id="ARBA00007913"/>
    </source>
</evidence>
<dbReference type="Gene3D" id="3.40.50.1460">
    <property type="match status" value="1"/>
</dbReference>
<dbReference type="GO" id="GO:0005524">
    <property type="term" value="F:ATP binding"/>
    <property type="evidence" value="ECO:0007669"/>
    <property type="project" value="UniProtKB-KW"/>
</dbReference>
<comment type="similarity">
    <text evidence="1">Belongs to the DNA2/NAM7 helicase family.</text>
</comment>
<proteinExistence type="inferred from homology"/>
<evidence type="ECO:0000256" key="6">
    <source>
        <dbReference type="SAM" id="MobiDB-lite"/>
    </source>
</evidence>
<sequence>MNELSMNVRADHVRDRFVAVRPATATLPVSSRRTPDASLRFPSAAESAVAPAVPDRRQLPAGDRAALLVGTAVHDHAGYPLLPAAAAGLRQLRQVLERADVGMVDTCQVVPDGSRGEVMRAIETFLDERALADTVLVYLTGYAQVSAADGRLYLAAADTDPADLERTAIPADFLRDQLQECRAASKVVLLDTCLPGAETDRFAVQRRQVMLEPAGVYVISASQVPQPAAAMAEPVARLGTTRFTGEIVEGLRTGRVKRGLGPWVTADDLATYLTERLTEQGLRAEQLPATSTLAVAGNHVIARSAVRALSLLDGDADGVRGRGPDGGKGGWGGATATLAPAAPATGASAGGAGTADGEHGDQVADPGWREVIAYYRACLAEAPSPGALPSRTGEAADWFPMADGAELLLSGVEATALAPAGVDTFDWKERDVWYGYPLVTLAGAGRRNSGDPLASSTVAPLLVRRAEVTVDARGAAALRPTGPVLPHAGVLQACLDDQEAASLLAAWRQGWKPGDRDQMLVAIRQLLKRLGLTELDALDPAALSAVELKTANRTGVHNTAGVLYAESDRAAQQAVAAELGELAERLADVPGTALEFLGKPVGLRTTTRSFVTPVLPAELNESQEAVVAAAMSRPLTVVTAPPGTGAGDVIVDVVATAVAAGQKVLVASADDAALQRLADRCGALTTGLLVKTGDAQARAEEKQVVRELLRSTKDERRGRARGSVAAELAATQAQVKAWRERLAERNDLEILMRKTTTARATAAERLGVPADVLAAAWRDDDPGLSDWIDRARTLTETHLMGGLRRRNLVLAYVHAVAEAGADGDTVRDALLEPAAYDTLLLFARAEERLREDKREVLAVTDDALDREGRDLAARVAELSTELVSVVVGEQAATARERLEARRIALEPGGRNRQTSHRELLSHLGGWAVTLEDAGQLALEAGMFDLVVIDDAHRAPVSAALPLLFRARRALIVGDPRQQVRAPGLSDHRLRRARRAAGLSAGFLAERRLSFRGDSVYDAALPNVEEPLLLDEHDGSHPGIARIVDEHCYEGRLTVVTDVGALPRALDPETGDATLLLWEDVTGTPERGANGGSWRNQAEIDRVVWAVKELREQLPEDATIAVVTPFRAQADELRSLFRFEPVPVVCVADGEPVDCDAVVLSLVAGEDMPAATVRWALAQAPLWSAAISRTRAHVVTVGQHGFWSRQAGLPALLARMSAVRSFHVRPNPPAPLESAVFTDPLIELLCDRLAAAGHTDVEPNAVVDGYRVDVLVRTPSGSTAVLIDRGWPGEDSARHLRLLLRRRRLLTGLVPESGLPPVTRVLRVPTWQVRSGDPIDGLID</sequence>
<evidence type="ECO:0000256" key="3">
    <source>
        <dbReference type="ARBA" id="ARBA00022801"/>
    </source>
</evidence>
<keyword evidence="5" id="KW-0067">ATP-binding</keyword>
<feature type="region of interest" description="Disordered" evidence="6">
    <location>
        <begin position="315"/>
        <end position="361"/>
    </location>
</feature>
<comment type="caution">
    <text evidence="9">The sequence shown here is derived from an EMBL/GenBank/DDBJ whole genome shotgun (WGS) entry which is preliminary data.</text>
</comment>
<evidence type="ECO:0000259" key="8">
    <source>
        <dbReference type="Pfam" id="PF13087"/>
    </source>
</evidence>
<dbReference type="Pfam" id="PF13086">
    <property type="entry name" value="AAA_11"/>
    <property type="match status" value="1"/>
</dbReference>
<evidence type="ECO:0000256" key="4">
    <source>
        <dbReference type="ARBA" id="ARBA00022806"/>
    </source>
</evidence>
<evidence type="ECO:0008006" key="11">
    <source>
        <dbReference type="Google" id="ProtNLM"/>
    </source>
</evidence>
<dbReference type="PANTHER" id="PTHR43788">
    <property type="entry name" value="DNA2/NAM7 HELICASE FAMILY MEMBER"/>
    <property type="match status" value="1"/>
</dbReference>
<dbReference type="PANTHER" id="PTHR43788:SF8">
    <property type="entry name" value="DNA-BINDING PROTEIN SMUBP-2"/>
    <property type="match status" value="1"/>
</dbReference>
<keyword evidence="3" id="KW-0378">Hydrolase</keyword>
<dbReference type="InterPro" id="IPR047187">
    <property type="entry name" value="SF1_C_Upf1"/>
</dbReference>
<evidence type="ECO:0000313" key="9">
    <source>
        <dbReference type="EMBL" id="MBB5786471.1"/>
    </source>
</evidence>
<dbReference type="InterPro" id="IPR050534">
    <property type="entry name" value="Coronavir_polyprotein_1ab"/>
</dbReference>